<sequence>MRGYWGDASSTSSAITAEGWYRTGDLAVLDSLGYCQIVGRLKDLVIRGGENIYPAEVESILHQMEGIAEAQVVGVSDARMGEELCACVRLKLGSELTPDDVRAFCQDKVAHFKVPRYVVVVDSFPLTVTGKIQKFKLREQMELKLAITKK</sequence>
<dbReference type="Proteomes" id="UP001318040">
    <property type="component" value="Unplaced"/>
</dbReference>
<dbReference type="FunFam" id="3.30.300.30:FF:000008">
    <property type="entry name" value="2,3-dihydroxybenzoate-AMP ligase"/>
    <property type="match status" value="1"/>
</dbReference>
<dbReference type="Gene3D" id="3.40.50.12780">
    <property type="entry name" value="N-terminal domain of ligase-like"/>
    <property type="match status" value="1"/>
</dbReference>
<dbReference type="PANTHER" id="PTHR43201">
    <property type="entry name" value="ACYL-COA SYNTHETASE"/>
    <property type="match status" value="1"/>
</dbReference>
<keyword evidence="2" id="KW-0436">Ligase</keyword>
<protein>
    <submittedName>
        <fullName evidence="5">Medium-chain acyl-CoA ligase ACSF2, mitochondrial-like</fullName>
    </submittedName>
</protein>
<dbReference type="InterPro" id="IPR025110">
    <property type="entry name" value="AMP-bd_C"/>
</dbReference>
<organism evidence="4 5">
    <name type="scientific">Petromyzon marinus</name>
    <name type="common">Sea lamprey</name>
    <dbReference type="NCBI Taxonomy" id="7757"/>
    <lineage>
        <taxon>Eukaryota</taxon>
        <taxon>Metazoa</taxon>
        <taxon>Chordata</taxon>
        <taxon>Craniata</taxon>
        <taxon>Vertebrata</taxon>
        <taxon>Cyclostomata</taxon>
        <taxon>Hyperoartia</taxon>
        <taxon>Petromyzontiformes</taxon>
        <taxon>Petromyzontidae</taxon>
        <taxon>Petromyzon</taxon>
    </lineage>
</organism>
<keyword evidence="4" id="KW-1185">Reference proteome</keyword>
<dbReference type="KEGG" id="pmrn:116937222"/>
<dbReference type="Gene3D" id="3.30.300.30">
    <property type="match status" value="1"/>
</dbReference>
<dbReference type="Pfam" id="PF13193">
    <property type="entry name" value="AMP-binding_C"/>
    <property type="match status" value="1"/>
</dbReference>
<gene>
    <name evidence="5" type="primary">LOC116937222</name>
</gene>
<feature type="domain" description="AMP-binding enzyme C-terminal" evidence="3">
    <location>
        <begin position="56"/>
        <end position="131"/>
    </location>
</feature>
<dbReference type="InterPro" id="IPR045851">
    <property type="entry name" value="AMP-bd_C_sf"/>
</dbReference>
<evidence type="ECO:0000313" key="5">
    <source>
        <dbReference type="RefSeq" id="XP_032800194.1"/>
    </source>
</evidence>
<dbReference type="RefSeq" id="XP_032800194.1">
    <property type="nucleotide sequence ID" value="XM_032944303.1"/>
</dbReference>
<accession>A0AAJ7WJL9</accession>
<dbReference type="InterPro" id="IPR042099">
    <property type="entry name" value="ANL_N_sf"/>
</dbReference>
<proteinExistence type="inferred from homology"/>
<comment type="similarity">
    <text evidence="1">Belongs to the ATP-dependent AMP-binding enzyme family.</text>
</comment>
<name>A0AAJ7WJL9_PETMA</name>
<evidence type="ECO:0000256" key="1">
    <source>
        <dbReference type="ARBA" id="ARBA00006432"/>
    </source>
</evidence>
<dbReference type="SUPFAM" id="SSF56801">
    <property type="entry name" value="Acetyl-CoA synthetase-like"/>
    <property type="match status" value="1"/>
</dbReference>
<dbReference type="GO" id="GO:0006631">
    <property type="term" value="P:fatty acid metabolic process"/>
    <property type="evidence" value="ECO:0007669"/>
    <property type="project" value="TreeGrafter"/>
</dbReference>
<reference evidence="5" key="1">
    <citation type="submission" date="2025-08" db="UniProtKB">
        <authorList>
            <consortium name="RefSeq"/>
        </authorList>
    </citation>
    <scope>IDENTIFICATION</scope>
    <source>
        <tissue evidence="5">Sperm</tissue>
    </source>
</reference>
<evidence type="ECO:0000259" key="3">
    <source>
        <dbReference type="Pfam" id="PF13193"/>
    </source>
</evidence>
<dbReference type="AlphaFoldDB" id="A0AAJ7WJL9"/>
<dbReference type="PANTHER" id="PTHR43201:SF5">
    <property type="entry name" value="MEDIUM-CHAIN ACYL-COA LIGASE ACSF2, MITOCHONDRIAL"/>
    <property type="match status" value="1"/>
</dbReference>
<evidence type="ECO:0000256" key="2">
    <source>
        <dbReference type="ARBA" id="ARBA00022598"/>
    </source>
</evidence>
<dbReference type="GO" id="GO:0031956">
    <property type="term" value="F:medium-chain fatty acid-CoA ligase activity"/>
    <property type="evidence" value="ECO:0007669"/>
    <property type="project" value="TreeGrafter"/>
</dbReference>
<evidence type="ECO:0000313" key="4">
    <source>
        <dbReference type="Proteomes" id="UP001318040"/>
    </source>
</evidence>